<dbReference type="OMA" id="IRETVHA"/>
<evidence type="ECO:0000313" key="3">
    <source>
        <dbReference type="EMBL" id="RGY08466.1"/>
    </source>
</evidence>
<gene>
    <name evidence="2" type="ORF">DWW24_20560</name>
    <name evidence="3" type="ORF">DXA53_04560</name>
</gene>
<organism evidence="2 4">
    <name type="scientific">Odoribacter splanchnicus</name>
    <dbReference type="NCBI Taxonomy" id="28118"/>
    <lineage>
        <taxon>Bacteria</taxon>
        <taxon>Pseudomonadati</taxon>
        <taxon>Bacteroidota</taxon>
        <taxon>Bacteroidia</taxon>
        <taxon>Bacteroidales</taxon>
        <taxon>Odoribacteraceae</taxon>
        <taxon>Odoribacter</taxon>
    </lineage>
</organism>
<dbReference type="CDD" id="cd05403">
    <property type="entry name" value="NT_KNTase_like"/>
    <property type="match status" value="1"/>
</dbReference>
<dbReference type="GeneID" id="61276232"/>
<dbReference type="Proteomes" id="UP000283426">
    <property type="component" value="Unassembled WGS sequence"/>
</dbReference>
<reference evidence="4 5" key="1">
    <citation type="submission" date="2018-08" db="EMBL/GenBank/DDBJ databases">
        <title>A genome reference for cultivated species of the human gut microbiota.</title>
        <authorList>
            <person name="Zou Y."/>
            <person name="Xue W."/>
            <person name="Luo G."/>
        </authorList>
    </citation>
    <scope>NUCLEOTIDE SEQUENCE [LARGE SCALE GENOMIC DNA]</scope>
    <source>
        <strain evidence="2 4">AF14-6AC</strain>
        <strain evidence="3 5">OF03-11</strain>
    </source>
</reference>
<accession>A0A1Y3XWX2</accession>
<dbReference type="Pfam" id="PF01909">
    <property type="entry name" value="NTP_transf_2"/>
    <property type="match status" value="1"/>
</dbReference>
<feature type="domain" description="Polymerase nucleotidyl transferase" evidence="1">
    <location>
        <begin position="9"/>
        <end position="70"/>
    </location>
</feature>
<dbReference type="AlphaFoldDB" id="A0A1Y3XWX2"/>
<dbReference type="RefSeq" id="WP_013613172.1">
    <property type="nucleotide sequence ID" value="NZ_JABWDG010000067.1"/>
</dbReference>
<keyword evidence="2" id="KW-0808">Transferase</keyword>
<name>A0A1Y3XWX2_9BACT</name>
<comment type="caution">
    <text evidence="2">The sequence shown here is derived from an EMBL/GenBank/DDBJ whole genome shotgun (WGS) entry which is preliminary data.</text>
</comment>
<dbReference type="SUPFAM" id="SSF81301">
    <property type="entry name" value="Nucleotidyltransferase"/>
    <property type="match status" value="1"/>
</dbReference>
<dbReference type="GO" id="GO:0016779">
    <property type="term" value="F:nucleotidyltransferase activity"/>
    <property type="evidence" value="ECO:0007669"/>
    <property type="project" value="InterPro"/>
</dbReference>
<proteinExistence type="predicted"/>
<evidence type="ECO:0000259" key="1">
    <source>
        <dbReference type="Pfam" id="PF01909"/>
    </source>
</evidence>
<sequence length="96" mass="10841">MRLTQGEIDTIVRIAREIYGWGVEVFLFGSRTDDSKRGGDIDLLVRSTGEKKGILERVRMVTRLKLALGDRKIDVIGDYEDNAVVQEALLHGIRLI</sequence>
<dbReference type="Gene3D" id="3.30.460.10">
    <property type="entry name" value="Beta Polymerase, domain 2"/>
    <property type="match status" value="1"/>
</dbReference>
<dbReference type="EMBL" id="QSCO01000005">
    <property type="protein sequence ID" value="RGY08466.1"/>
    <property type="molecule type" value="Genomic_DNA"/>
</dbReference>
<dbReference type="Proteomes" id="UP000284434">
    <property type="component" value="Unassembled WGS sequence"/>
</dbReference>
<dbReference type="InterPro" id="IPR043519">
    <property type="entry name" value="NT_sf"/>
</dbReference>
<dbReference type="InterPro" id="IPR002934">
    <property type="entry name" value="Polymerase_NTP_transf_dom"/>
</dbReference>
<evidence type="ECO:0000313" key="5">
    <source>
        <dbReference type="Proteomes" id="UP000284434"/>
    </source>
</evidence>
<evidence type="ECO:0000313" key="2">
    <source>
        <dbReference type="EMBL" id="RGV17969.1"/>
    </source>
</evidence>
<dbReference type="EMBL" id="QRYW01000063">
    <property type="protein sequence ID" value="RGV17969.1"/>
    <property type="molecule type" value="Genomic_DNA"/>
</dbReference>
<evidence type="ECO:0000313" key="4">
    <source>
        <dbReference type="Proteomes" id="UP000283426"/>
    </source>
</evidence>
<protein>
    <submittedName>
        <fullName evidence="2">Nucleotidyltransferase domain-containing protein</fullName>
    </submittedName>
</protein>